<feature type="domain" description="Protein kinase" evidence="5">
    <location>
        <begin position="19"/>
        <end position="329"/>
    </location>
</feature>
<dbReference type="SMART" id="SM00220">
    <property type="entry name" value="S_TKc"/>
    <property type="match status" value="1"/>
</dbReference>
<dbReference type="SUPFAM" id="SSF56112">
    <property type="entry name" value="Protein kinase-like (PK-like)"/>
    <property type="match status" value="1"/>
</dbReference>
<organism evidence="6">
    <name type="scientific">Trypanosoma vivax (strain Y486)</name>
    <dbReference type="NCBI Taxonomy" id="1055687"/>
    <lineage>
        <taxon>Eukaryota</taxon>
        <taxon>Discoba</taxon>
        <taxon>Euglenozoa</taxon>
        <taxon>Kinetoplastea</taxon>
        <taxon>Metakinetoplastina</taxon>
        <taxon>Trypanosomatida</taxon>
        <taxon>Trypanosomatidae</taxon>
        <taxon>Trypanosoma</taxon>
        <taxon>Duttonella</taxon>
    </lineage>
</organism>
<accession>G0TW66</accession>
<dbReference type="VEuPathDB" id="TriTrypDB:TvY486_0503830"/>
<comment type="similarity">
    <text evidence="4">Belongs to the protein kinase superfamily.</text>
</comment>
<keyword evidence="4" id="KW-0418">Kinase</keyword>
<evidence type="ECO:0000256" key="3">
    <source>
        <dbReference type="PROSITE-ProRule" id="PRU10141"/>
    </source>
</evidence>
<evidence type="ECO:0000256" key="1">
    <source>
        <dbReference type="ARBA" id="ARBA00022741"/>
    </source>
</evidence>
<dbReference type="PROSITE" id="PS00107">
    <property type="entry name" value="PROTEIN_KINASE_ATP"/>
    <property type="match status" value="1"/>
</dbReference>
<dbReference type="PROSITE" id="PS50011">
    <property type="entry name" value="PROTEIN_KINASE_DOM"/>
    <property type="match status" value="1"/>
</dbReference>
<keyword evidence="6" id="KW-0808">Transferase</keyword>
<dbReference type="Gene3D" id="1.10.510.10">
    <property type="entry name" value="Transferase(Phosphotransferase) domain 1"/>
    <property type="match status" value="1"/>
</dbReference>
<keyword evidence="4" id="KW-0723">Serine/threonine-protein kinase</keyword>
<dbReference type="InterPro" id="IPR011009">
    <property type="entry name" value="Kinase-like_dom_sf"/>
</dbReference>
<dbReference type="InterPro" id="IPR008271">
    <property type="entry name" value="Ser/Thr_kinase_AS"/>
</dbReference>
<sequence>MSLFPFRYEEQIDKLYEMDEILDFIGRGTFASVFRAVSIVNSETLKKGTAVALKVFKKQELTTDKARSDVVNEVEVIGRLEHPNCLRLLDCFHTPNHVVIVTNLVEGTELFKALSEVVFTEHQVRSIVRQIVVALDYLHNEVGIVHRDVKPENILVKPIENGGFHVTLIDFGLARAFGGQCRIGGGSCRPNGGGMWLCPPPSTSVDSLESSHTDSPLIATPCGTLNYAAPETVQSLTQRSKLATTAQLMPRMDVYAVGTILYVMLSGKLPFRHTGNKAQLLKEMETGPLFKESSWETVPSEAIQLVRSLLHVEPKMRPNTRQVLQCPWFHKEGEDVAQGEHEWPVSMHEFASDDGYMRRAFEGMRSTESALYEGNGAGTAGGGRFVNVPFVPVRSSVTSYFSFCS</sequence>
<dbReference type="InterPro" id="IPR000719">
    <property type="entry name" value="Prot_kinase_dom"/>
</dbReference>
<dbReference type="Pfam" id="PF00069">
    <property type="entry name" value="Pkinase"/>
    <property type="match status" value="1"/>
</dbReference>
<keyword evidence="2 3" id="KW-0067">ATP-binding</keyword>
<dbReference type="GO" id="GO:0005524">
    <property type="term" value="F:ATP binding"/>
    <property type="evidence" value="ECO:0007669"/>
    <property type="project" value="UniProtKB-UniRule"/>
</dbReference>
<evidence type="ECO:0000259" key="5">
    <source>
        <dbReference type="PROSITE" id="PS50011"/>
    </source>
</evidence>
<protein>
    <recommendedName>
        <fullName evidence="5">Protein kinase domain-containing protein</fullName>
    </recommendedName>
</protein>
<dbReference type="EMBL" id="HE573021">
    <property type="protein sequence ID" value="CCC48182.1"/>
    <property type="molecule type" value="Genomic_DNA"/>
</dbReference>
<dbReference type="InterPro" id="IPR017441">
    <property type="entry name" value="Protein_kinase_ATP_BS"/>
</dbReference>
<evidence type="ECO:0000313" key="6">
    <source>
        <dbReference type="EMBL" id="CCC48182.1"/>
    </source>
</evidence>
<dbReference type="OMA" id="PCGTLKY"/>
<name>G0TW66_TRYVY</name>
<reference evidence="6" key="1">
    <citation type="journal article" date="2012" name="Proc. Natl. Acad. Sci. U.S.A.">
        <title>Antigenic diversity is generated by distinct evolutionary mechanisms in African trypanosome species.</title>
        <authorList>
            <person name="Jackson A.P."/>
            <person name="Berry A."/>
            <person name="Aslett M."/>
            <person name="Allison H.C."/>
            <person name="Burton P."/>
            <person name="Vavrova-Anderson J."/>
            <person name="Brown R."/>
            <person name="Browne H."/>
            <person name="Corton N."/>
            <person name="Hauser H."/>
            <person name="Gamble J."/>
            <person name="Gilderthorp R."/>
            <person name="Marcello L."/>
            <person name="McQuillan J."/>
            <person name="Otto T.D."/>
            <person name="Quail M.A."/>
            <person name="Sanders M.J."/>
            <person name="van Tonder A."/>
            <person name="Ginger M.L."/>
            <person name="Field M.C."/>
            <person name="Barry J.D."/>
            <person name="Hertz-Fowler C."/>
            <person name="Berriman M."/>
        </authorList>
    </citation>
    <scope>NUCLEOTIDE SEQUENCE</scope>
    <source>
        <strain evidence="6">Y486</strain>
    </source>
</reference>
<gene>
    <name evidence="6" type="ORF">TVY486_0503830</name>
</gene>
<dbReference type="GO" id="GO:0004674">
    <property type="term" value="F:protein serine/threonine kinase activity"/>
    <property type="evidence" value="ECO:0007669"/>
    <property type="project" value="UniProtKB-KW"/>
</dbReference>
<evidence type="ECO:0000256" key="4">
    <source>
        <dbReference type="RuleBase" id="RU000304"/>
    </source>
</evidence>
<keyword evidence="1 3" id="KW-0547">Nucleotide-binding</keyword>
<proteinExistence type="inferred from homology"/>
<dbReference type="AlphaFoldDB" id="G0TW66"/>
<feature type="binding site" evidence="3">
    <location>
        <position position="54"/>
    </location>
    <ligand>
        <name>ATP</name>
        <dbReference type="ChEBI" id="CHEBI:30616"/>
    </ligand>
</feature>
<dbReference type="PROSITE" id="PS00108">
    <property type="entry name" value="PROTEIN_KINASE_ST"/>
    <property type="match status" value="1"/>
</dbReference>
<dbReference type="PANTHER" id="PTHR24347">
    <property type="entry name" value="SERINE/THREONINE-PROTEIN KINASE"/>
    <property type="match status" value="1"/>
</dbReference>
<evidence type="ECO:0000256" key="2">
    <source>
        <dbReference type="ARBA" id="ARBA00022840"/>
    </source>
</evidence>